<dbReference type="AlphaFoldDB" id="A0A2Z2NL43"/>
<protein>
    <submittedName>
        <fullName evidence="2">Uncharacterized protein</fullName>
    </submittedName>
</protein>
<name>A0A2Z2NL43_9GAMM</name>
<organism evidence="2 3">
    <name type="scientific">Granulosicoccus antarcticus IMCC3135</name>
    <dbReference type="NCBI Taxonomy" id="1192854"/>
    <lineage>
        <taxon>Bacteria</taxon>
        <taxon>Pseudomonadati</taxon>
        <taxon>Pseudomonadota</taxon>
        <taxon>Gammaproteobacteria</taxon>
        <taxon>Chromatiales</taxon>
        <taxon>Granulosicoccaceae</taxon>
        <taxon>Granulosicoccus</taxon>
    </lineage>
</organism>
<dbReference type="EMBL" id="CP018632">
    <property type="protein sequence ID" value="ASJ71245.1"/>
    <property type="molecule type" value="Genomic_DNA"/>
</dbReference>
<proteinExistence type="predicted"/>
<evidence type="ECO:0000256" key="1">
    <source>
        <dbReference type="SAM" id="Phobius"/>
    </source>
</evidence>
<evidence type="ECO:0000313" key="2">
    <source>
        <dbReference type="EMBL" id="ASJ71245.1"/>
    </source>
</evidence>
<evidence type="ECO:0000313" key="3">
    <source>
        <dbReference type="Proteomes" id="UP000250079"/>
    </source>
</evidence>
<keyword evidence="1" id="KW-0472">Membrane</keyword>
<keyword evidence="3" id="KW-1185">Reference proteome</keyword>
<dbReference type="Proteomes" id="UP000250079">
    <property type="component" value="Chromosome"/>
</dbReference>
<sequence length="245" mass="27240">MDAAFKRALVGYALARSLNGVISVAQGTEVAIQPAGIGVNFTPGQILDPVNDLVERFSWIMMLASSSLGIQKVLLSMSAWQGLFIAVTVLGLVFCVCVISPRLRPGRRVVQRLFLFVLLLRFMMPAISVANDWVYRTFLEADYVSASATLTQAQQAIGQINEAVTTERQETPDSFMDRARSLYNLALAQIDIDRRLDEYSQAAESISESTIRLVVVFVMQTLVFPLIFLFVMLGLIRRLASPWSR</sequence>
<keyword evidence="1" id="KW-0812">Transmembrane</keyword>
<reference evidence="2 3" key="1">
    <citation type="submission" date="2016-12" db="EMBL/GenBank/DDBJ databases">
        <authorList>
            <person name="Song W.-J."/>
            <person name="Kurnit D.M."/>
        </authorList>
    </citation>
    <scope>NUCLEOTIDE SEQUENCE [LARGE SCALE GENOMIC DNA]</scope>
    <source>
        <strain evidence="2 3">IMCC3135</strain>
    </source>
</reference>
<gene>
    <name evidence="2" type="ORF">IMCC3135_05665</name>
</gene>
<feature type="transmembrane region" description="Helical" evidence="1">
    <location>
        <begin position="213"/>
        <end position="236"/>
    </location>
</feature>
<feature type="transmembrane region" description="Helical" evidence="1">
    <location>
        <begin position="113"/>
        <end position="130"/>
    </location>
</feature>
<accession>A0A2Z2NL43</accession>
<dbReference type="KEGG" id="gai:IMCC3135_05665"/>
<feature type="transmembrane region" description="Helical" evidence="1">
    <location>
        <begin position="80"/>
        <end position="101"/>
    </location>
</feature>
<keyword evidence="1" id="KW-1133">Transmembrane helix</keyword>